<dbReference type="PANTHER" id="PTHR43546:SF9">
    <property type="entry name" value="L-ASCORBATE-6-PHOSPHATE LACTONASE ULAG-RELATED"/>
    <property type="match status" value="1"/>
</dbReference>
<evidence type="ECO:0000256" key="3">
    <source>
        <dbReference type="ARBA" id="ARBA00034301"/>
    </source>
</evidence>
<dbReference type="PANTHER" id="PTHR43546">
    <property type="entry name" value="UPF0173 METAL-DEPENDENT HYDROLASE MJ1163-RELATED"/>
    <property type="match status" value="1"/>
</dbReference>
<comment type="caution">
    <text evidence="6">The sequence shown here is derived from an EMBL/GenBank/DDBJ whole genome shotgun (WGS) entry which is preliminary data.</text>
</comment>
<evidence type="ECO:0000313" key="6">
    <source>
        <dbReference type="EMBL" id="MFC0390029.1"/>
    </source>
</evidence>
<dbReference type="Pfam" id="PF12706">
    <property type="entry name" value="Lactamase_B_2"/>
    <property type="match status" value="1"/>
</dbReference>
<dbReference type="SMART" id="SM00849">
    <property type="entry name" value="Lactamase_B"/>
    <property type="match status" value="1"/>
</dbReference>
<evidence type="ECO:0000256" key="1">
    <source>
        <dbReference type="ARBA" id="ARBA00022801"/>
    </source>
</evidence>
<accession>A0ABV6J3K2</accession>
<dbReference type="Proteomes" id="UP001589818">
    <property type="component" value="Unassembled WGS sequence"/>
</dbReference>
<evidence type="ECO:0000313" key="7">
    <source>
        <dbReference type="Proteomes" id="UP001589818"/>
    </source>
</evidence>
<dbReference type="InterPro" id="IPR050114">
    <property type="entry name" value="UPF0173_UPF0282_UlaG_hydrolase"/>
</dbReference>
<dbReference type="InterPro" id="IPR001279">
    <property type="entry name" value="Metallo-B-lactamas"/>
</dbReference>
<feature type="domain" description="Metallo-beta-lactamase" evidence="5">
    <location>
        <begin position="6"/>
        <end position="213"/>
    </location>
</feature>
<gene>
    <name evidence="6" type="ORF">ACFFJ8_01435</name>
</gene>
<dbReference type="EMBL" id="JBHLVF010000006">
    <property type="protein sequence ID" value="MFC0390029.1"/>
    <property type="molecule type" value="Genomic_DNA"/>
</dbReference>
<dbReference type="SUPFAM" id="SSF56281">
    <property type="entry name" value="Metallo-hydrolase/oxidoreductase"/>
    <property type="match status" value="1"/>
</dbReference>
<dbReference type="Gene3D" id="3.60.15.10">
    <property type="entry name" value="Ribonuclease Z/Hydroxyacylglutathione hydrolase-like"/>
    <property type="match status" value="1"/>
</dbReference>
<evidence type="ECO:0000256" key="2">
    <source>
        <dbReference type="ARBA" id="ARBA00034221"/>
    </source>
</evidence>
<evidence type="ECO:0000259" key="5">
    <source>
        <dbReference type="SMART" id="SM00849"/>
    </source>
</evidence>
<evidence type="ECO:0000256" key="4">
    <source>
        <dbReference type="ARBA" id="ARBA00048505"/>
    </source>
</evidence>
<dbReference type="InterPro" id="IPR036866">
    <property type="entry name" value="RibonucZ/Hydroxyglut_hydro"/>
</dbReference>
<comment type="catalytic activity">
    <reaction evidence="2">
        <text>3',5'-cyclic CMP + H2O = CMP + H(+)</text>
        <dbReference type="Rhea" id="RHEA:72675"/>
        <dbReference type="ChEBI" id="CHEBI:15377"/>
        <dbReference type="ChEBI" id="CHEBI:15378"/>
        <dbReference type="ChEBI" id="CHEBI:58003"/>
        <dbReference type="ChEBI" id="CHEBI:60377"/>
    </reaction>
    <physiologicalReaction direction="left-to-right" evidence="2">
        <dbReference type="Rhea" id="RHEA:72676"/>
    </physiologicalReaction>
</comment>
<protein>
    <submittedName>
        <fullName evidence="6">MBL fold metallo-hydrolase</fullName>
    </submittedName>
</protein>
<sequence>MKIRQIRNATIVLDYGGFTFLIDPYLGAKGAYPPIMNTANQVNNPTAELPVSVEDILRADTVIVTHLHPDHFDAAAIKSLSKDANMIAQSDEDAEAIRKEGFHNVQALDRISQMGDVRLTRTRGKHGTGEIGQLMGNVSGIVFHHPDEKTLYIAGDTIWCSDVEEAIDNHHPEVIIVNGGAAQFLQGDPITMGKEDIYRTYMAAPQSTIIVSHMEAVNHCLLSRRELTGFIEEKGLTSHIVVPADGETIIS</sequence>
<dbReference type="RefSeq" id="WP_204820730.1">
    <property type="nucleotide sequence ID" value="NZ_JANHOF010000020.1"/>
</dbReference>
<proteinExistence type="predicted"/>
<name>A0ABV6J3K2_9BACL</name>
<reference evidence="6 7" key="1">
    <citation type="submission" date="2024-09" db="EMBL/GenBank/DDBJ databases">
        <authorList>
            <person name="Sun Q."/>
            <person name="Mori K."/>
        </authorList>
    </citation>
    <scope>NUCLEOTIDE SEQUENCE [LARGE SCALE GENOMIC DNA]</scope>
    <source>
        <strain evidence="6 7">CCM 4839</strain>
    </source>
</reference>
<organism evidence="6 7">
    <name type="scientific">Paenibacillus mendelii</name>
    <dbReference type="NCBI Taxonomy" id="206163"/>
    <lineage>
        <taxon>Bacteria</taxon>
        <taxon>Bacillati</taxon>
        <taxon>Bacillota</taxon>
        <taxon>Bacilli</taxon>
        <taxon>Bacillales</taxon>
        <taxon>Paenibacillaceae</taxon>
        <taxon>Paenibacillus</taxon>
    </lineage>
</organism>
<comment type="function">
    <text evidence="3">Counteracts the endogenous Pycsar antiviral defense system. Phosphodiesterase that enables metal-dependent hydrolysis of host cyclic nucleotide Pycsar defense signals such as cCMP and cUMP.</text>
</comment>
<comment type="catalytic activity">
    <reaction evidence="4">
        <text>3',5'-cyclic UMP + H2O = UMP + H(+)</text>
        <dbReference type="Rhea" id="RHEA:70575"/>
        <dbReference type="ChEBI" id="CHEBI:15377"/>
        <dbReference type="ChEBI" id="CHEBI:15378"/>
        <dbReference type="ChEBI" id="CHEBI:57865"/>
        <dbReference type="ChEBI" id="CHEBI:184387"/>
    </reaction>
    <physiologicalReaction direction="left-to-right" evidence="4">
        <dbReference type="Rhea" id="RHEA:70576"/>
    </physiologicalReaction>
</comment>
<keyword evidence="7" id="KW-1185">Reference proteome</keyword>
<keyword evidence="1" id="KW-0378">Hydrolase</keyword>